<keyword evidence="4" id="KW-0804">Transcription</keyword>
<dbReference type="OrthoDB" id="5226580at2759"/>
<dbReference type="GO" id="GO:0005634">
    <property type="term" value="C:nucleus"/>
    <property type="evidence" value="ECO:0007669"/>
    <property type="project" value="UniProtKB-SubCell"/>
</dbReference>
<evidence type="ECO:0000256" key="4">
    <source>
        <dbReference type="ARBA" id="ARBA00023163"/>
    </source>
</evidence>
<evidence type="ECO:0000313" key="8">
    <source>
        <dbReference type="EMBL" id="KAJ5088738.1"/>
    </source>
</evidence>
<dbReference type="SMART" id="SM00066">
    <property type="entry name" value="GAL4"/>
    <property type="match status" value="1"/>
</dbReference>
<feature type="region of interest" description="Disordered" evidence="6">
    <location>
        <begin position="79"/>
        <end position="109"/>
    </location>
</feature>
<keyword evidence="2" id="KW-0805">Transcription regulation</keyword>
<dbReference type="PANTHER" id="PTHR31845">
    <property type="entry name" value="FINGER DOMAIN PROTEIN, PUTATIVE-RELATED"/>
    <property type="match status" value="1"/>
</dbReference>
<dbReference type="GO" id="GO:0000981">
    <property type="term" value="F:DNA-binding transcription factor activity, RNA polymerase II-specific"/>
    <property type="evidence" value="ECO:0007669"/>
    <property type="project" value="InterPro"/>
</dbReference>
<dbReference type="CDD" id="cd00067">
    <property type="entry name" value="GAL4"/>
    <property type="match status" value="1"/>
</dbReference>
<dbReference type="InterPro" id="IPR036864">
    <property type="entry name" value="Zn2-C6_fun-type_DNA-bd_sf"/>
</dbReference>
<evidence type="ECO:0000313" key="9">
    <source>
        <dbReference type="Proteomes" id="UP001149165"/>
    </source>
</evidence>
<comment type="caution">
    <text evidence="8">The sequence shown here is derived from an EMBL/GenBank/DDBJ whole genome shotgun (WGS) entry which is preliminary data.</text>
</comment>
<keyword evidence="9" id="KW-1185">Reference proteome</keyword>
<evidence type="ECO:0000256" key="3">
    <source>
        <dbReference type="ARBA" id="ARBA00023125"/>
    </source>
</evidence>
<dbReference type="AlphaFoldDB" id="A0A9W9K0N6"/>
<proteinExistence type="predicted"/>
<evidence type="ECO:0000256" key="2">
    <source>
        <dbReference type="ARBA" id="ARBA00023015"/>
    </source>
</evidence>
<keyword evidence="5" id="KW-0539">Nucleus</keyword>
<organism evidence="8 9">
    <name type="scientific">Penicillium angulare</name>
    <dbReference type="NCBI Taxonomy" id="116970"/>
    <lineage>
        <taxon>Eukaryota</taxon>
        <taxon>Fungi</taxon>
        <taxon>Dikarya</taxon>
        <taxon>Ascomycota</taxon>
        <taxon>Pezizomycotina</taxon>
        <taxon>Eurotiomycetes</taxon>
        <taxon>Eurotiomycetidae</taxon>
        <taxon>Eurotiales</taxon>
        <taxon>Aspergillaceae</taxon>
        <taxon>Penicillium</taxon>
    </lineage>
</organism>
<dbReference type="PANTHER" id="PTHR31845:SF10">
    <property type="entry name" value="ZN(II)2CYS6 TRANSCRIPTION FACTOR (EUROFUNG)"/>
    <property type="match status" value="1"/>
</dbReference>
<sequence>MEDTSGTRMPKACRTCAKAKVRCEPQADGICKRCRRLNKDCSDQAPGSHRRQKGNKTSNIEVSALEAKLDRMVALLAASERSSKDPQSNPSHSPDASSSMHHDEDGGLPSNQEAEALIDVFRNRMIPLFPFIAIPPNLTAEQLRREKPFLYLNITMVACHDSARQRNIVKAIKQYVAEHIVSEGQHNLDLLQGLLIHLTWFISVPRVPANSPRSADPLCSTNIDGEHQVQAKLSGQLDVFLQLAVAQVVSLNLNQGLSALKSMDRPLSYFRGTDFQPNQIPPRTLEERRAYLGCYYVTVMLASCVRDVGAMRFTKYTHECCEELLRASEFPTDPYLVQLVRLMQLADKVSRAMSLNEFESFTSISAPLGLTIRSYEAELQQLKNSFASELPYSIFLSFHYSTIETLLYRIALNEEVSDPLYGDYSTTRLDLLFRCLEAAKSFFRDLHALPPGYLLFFPFTVWCQFGQALITLSRMTLFQGENIGWDQAYARGSININQLAELMTQKLNDAHVIFLKEYPILRSSDERPEILERLVIRMSFIKEVHRKRQEAQAKANLQIPQEPPDLSFLMDMPIDAYFPYGNYGEMPTAPFVPIDYF</sequence>
<dbReference type="Gene3D" id="4.10.240.10">
    <property type="entry name" value="Zn(2)-C6 fungal-type DNA-binding domain"/>
    <property type="match status" value="1"/>
</dbReference>
<gene>
    <name evidence="8" type="ORF">N7456_012354</name>
</gene>
<dbReference type="PROSITE" id="PS00463">
    <property type="entry name" value="ZN2_CY6_FUNGAL_1"/>
    <property type="match status" value="1"/>
</dbReference>
<dbReference type="CDD" id="cd12148">
    <property type="entry name" value="fungal_TF_MHR"/>
    <property type="match status" value="1"/>
</dbReference>
<dbReference type="InterPro" id="IPR001138">
    <property type="entry name" value="Zn2Cys6_DnaBD"/>
</dbReference>
<protein>
    <recommendedName>
        <fullName evidence="7">Zn(2)-C6 fungal-type domain-containing protein</fullName>
    </recommendedName>
</protein>
<evidence type="ECO:0000256" key="6">
    <source>
        <dbReference type="SAM" id="MobiDB-lite"/>
    </source>
</evidence>
<name>A0A9W9K0N6_9EURO</name>
<reference evidence="8" key="2">
    <citation type="journal article" date="2023" name="IMA Fungus">
        <title>Comparative genomic study of the Penicillium genus elucidates a diverse pangenome and 15 lateral gene transfer events.</title>
        <authorList>
            <person name="Petersen C."/>
            <person name="Sorensen T."/>
            <person name="Nielsen M.R."/>
            <person name="Sondergaard T.E."/>
            <person name="Sorensen J.L."/>
            <person name="Fitzpatrick D.A."/>
            <person name="Frisvad J.C."/>
            <person name="Nielsen K.L."/>
        </authorList>
    </citation>
    <scope>NUCLEOTIDE SEQUENCE</scope>
    <source>
        <strain evidence="8">IBT 30069</strain>
    </source>
</reference>
<evidence type="ECO:0000256" key="5">
    <source>
        <dbReference type="ARBA" id="ARBA00023242"/>
    </source>
</evidence>
<dbReference type="GO" id="GO:0000976">
    <property type="term" value="F:transcription cis-regulatory region binding"/>
    <property type="evidence" value="ECO:0007669"/>
    <property type="project" value="TreeGrafter"/>
</dbReference>
<dbReference type="PROSITE" id="PS50048">
    <property type="entry name" value="ZN2_CY6_FUNGAL_2"/>
    <property type="match status" value="1"/>
</dbReference>
<evidence type="ECO:0000256" key="1">
    <source>
        <dbReference type="ARBA" id="ARBA00004123"/>
    </source>
</evidence>
<dbReference type="GO" id="GO:0008270">
    <property type="term" value="F:zinc ion binding"/>
    <property type="evidence" value="ECO:0007669"/>
    <property type="project" value="InterPro"/>
</dbReference>
<comment type="subcellular location">
    <subcellularLocation>
        <location evidence="1">Nucleus</location>
    </subcellularLocation>
</comment>
<feature type="domain" description="Zn(2)-C6 fungal-type" evidence="7">
    <location>
        <begin position="12"/>
        <end position="43"/>
    </location>
</feature>
<dbReference type="EMBL" id="JAPQKH010000007">
    <property type="protein sequence ID" value="KAJ5088738.1"/>
    <property type="molecule type" value="Genomic_DNA"/>
</dbReference>
<reference evidence="8" key="1">
    <citation type="submission" date="2022-11" db="EMBL/GenBank/DDBJ databases">
        <authorList>
            <person name="Petersen C."/>
        </authorList>
    </citation>
    <scope>NUCLEOTIDE SEQUENCE</scope>
    <source>
        <strain evidence="8">IBT 30069</strain>
    </source>
</reference>
<accession>A0A9W9K0N6</accession>
<dbReference type="Proteomes" id="UP001149165">
    <property type="component" value="Unassembled WGS sequence"/>
</dbReference>
<evidence type="ECO:0000259" key="7">
    <source>
        <dbReference type="PROSITE" id="PS50048"/>
    </source>
</evidence>
<feature type="compositionally biased region" description="Low complexity" evidence="6">
    <location>
        <begin position="88"/>
        <end position="99"/>
    </location>
</feature>
<dbReference type="InterPro" id="IPR051089">
    <property type="entry name" value="prtT"/>
</dbReference>
<keyword evidence="3" id="KW-0238">DNA-binding</keyword>
<dbReference type="SUPFAM" id="SSF57701">
    <property type="entry name" value="Zn2/Cys6 DNA-binding domain"/>
    <property type="match status" value="1"/>
</dbReference>
<feature type="region of interest" description="Disordered" evidence="6">
    <location>
        <begin position="39"/>
        <end position="60"/>
    </location>
</feature>